<reference evidence="2 3" key="1">
    <citation type="submission" date="2021-11" db="EMBL/GenBank/DDBJ databases">
        <title>Black yeast isolated from Biological Soil Crust.</title>
        <authorList>
            <person name="Kurbessoian T."/>
        </authorList>
    </citation>
    <scope>NUCLEOTIDE SEQUENCE [LARGE SCALE GENOMIC DNA]</scope>
    <source>
        <strain evidence="2 3">CCFEE 5522</strain>
    </source>
</reference>
<accession>A0AAV9J4U0</accession>
<organism evidence="2 3">
    <name type="scientific">Oleoguttula mirabilis</name>
    <dbReference type="NCBI Taxonomy" id="1507867"/>
    <lineage>
        <taxon>Eukaryota</taxon>
        <taxon>Fungi</taxon>
        <taxon>Dikarya</taxon>
        <taxon>Ascomycota</taxon>
        <taxon>Pezizomycotina</taxon>
        <taxon>Dothideomycetes</taxon>
        <taxon>Dothideomycetidae</taxon>
        <taxon>Mycosphaerellales</taxon>
        <taxon>Teratosphaeriaceae</taxon>
        <taxon>Oleoguttula</taxon>
    </lineage>
</organism>
<sequence>MSATEPGVYAHLNKLSTDYNNAAKEEVRRQTHIASWWMGEAETKNEEINALRKKVQDSKLLLQLASEQSEACREETSRLVDENQGLRGRLEAAQEEGGALRAREKGHETRIQELAKSTGTLSKCIAGKDTELLDAKAIMDVLREEKTDLSEQVHGADSNCEWFRDELTRSTEAAGRLTQEHADAIGVLKQEADQLKADHAVAVREVN</sequence>
<evidence type="ECO:0008006" key="4">
    <source>
        <dbReference type="Google" id="ProtNLM"/>
    </source>
</evidence>
<evidence type="ECO:0000313" key="3">
    <source>
        <dbReference type="Proteomes" id="UP001324427"/>
    </source>
</evidence>
<name>A0AAV9J4U0_9PEZI</name>
<evidence type="ECO:0000256" key="1">
    <source>
        <dbReference type="SAM" id="Coils"/>
    </source>
</evidence>
<keyword evidence="1" id="KW-0175">Coiled coil</keyword>
<feature type="coiled-coil region" evidence="1">
    <location>
        <begin position="41"/>
        <end position="96"/>
    </location>
</feature>
<comment type="caution">
    <text evidence="2">The sequence shown here is derived from an EMBL/GenBank/DDBJ whole genome shotgun (WGS) entry which is preliminary data.</text>
</comment>
<evidence type="ECO:0000313" key="2">
    <source>
        <dbReference type="EMBL" id="KAK4539657.1"/>
    </source>
</evidence>
<dbReference type="AlphaFoldDB" id="A0AAV9J4U0"/>
<protein>
    <recommendedName>
        <fullName evidence="4">Myosin heavy chain</fullName>
    </recommendedName>
</protein>
<proteinExistence type="predicted"/>
<dbReference type="EMBL" id="JAVFHQ010000087">
    <property type="protein sequence ID" value="KAK4539657.1"/>
    <property type="molecule type" value="Genomic_DNA"/>
</dbReference>
<keyword evidence="3" id="KW-1185">Reference proteome</keyword>
<dbReference type="Proteomes" id="UP001324427">
    <property type="component" value="Unassembled WGS sequence"/>
</dbReference>
<gene>
    <name evidence="2" type="ORF">LTR36_010483</name>
</gene>